<dbReference type="GO" id="GO:0160148">
    <property type="term" value="F:tRNA pseudouridine(55) synthase activity"/>
    <property type="evidence" value="ECO:0007669"/>
    <property type="project" value="UniProtKB-EC"/>
</dbReference>
<evidence type="ECO:0000256" key="2">
    <source>
        <dbReference type="ARBA" id="ARBA00005642"/>
    </source>
</evidence>
<reference evidence="8 9" key="1">
    <citation type="submission" date="2016-11" db="EMBL/GenBank/DDBJ databases">
        <title>Draft Genome Sequences of Nine Cyanobacterial Strains from Diverse Habitats.</title>
        <authorList>
            <person name="Zhu T."/>
            <person name="Hou S."/>
            <person name="Lu X."/>
            <person name="Hess W.R."/>
        </authorList>
    </citation>
    <scope>NUCLEOTIDE SEQUENCE [LARGE SCALE GENOMIC DNA]</scope>
    <source>
        <strain evidence="8 9">5.2 s.c.1</strain>
    </source>
</reference>
<dbReference type="GO" id="GO:1990481">
    <property type="term" value="P:mRNA pseudouridine synthesis"/>
    <property type="evidence" value="ECO:0007669"/>
    <property type="project" value="TreeGrafter"/>
</dbReference>
<dbReference type="PANTHER" id="PTHR13767">
    <property type="entry name" value="TRNA-PSEUDOURIDINE SYNTHASE"/>
    <property type="match status" value="1"/>
</dbReference>
<protein>
    <recommendedName>
        <fullName evidence="5">tRNA pseudouridine synthase B</fullName>
        <ecNumber evidence="5">5.4.99.25</ecNumber>
    </recommendedName>
    <alternativeName>
        <fullName evidence="5">tRNA pseudouridine(55) synthase</fullName>
        <shortName evidence="5">Psi55 synthase</shortName>
    </alternativeName>
    <alternativeName>
        <fullName evidence="5">tRNA pseudouridylate synthase</fullName>
    </alternativeName>
    <alternativeName>
        <fullName evidence="5">tRNA-uridine isomerase</fullName>
    </alternativeName>
</protein>
<dbReference type="CDD" id="cd21152">
    <property type="entry name" value="PUA_TruB_bacterial"/>
    <property type="match status" value="1"/>
</dbReference>
<dbReference type="InterPro" id="IPR020103">
    <property type="entry name" value="PsdUridine_synth_cat_dom_sf"/>
</dbReference>
<dbReference type="AlphaFoldDB" id="A0A1U7HZY6"/>
<dbReference type="RefSeq" id="WP_073547677.1">
    <property type="nucleotide sequence ID" value="NZ_CAWMVK010000001.1"/>
</dbReference>
<name>A0A1U7HZY6_9CHRO</name>
<dbReference type="InterPro" id="IPR015240">
    <property type="entry name" value="tRNA_sdUridine_synth_fam1_C"/>
</dbReference>
<dbReference type="EMBL" id="MRCC01000001">
    <property type="protein sequence ID" value="OKH29191.1"/>
    <property type="molecule type" value="Genomic_DNA"/>
</dbReference>
<evidence type="ECO:0000256" key="1">
    <source>
        <dbReference type="ARBA" id="ARBA00000385"/>
    </source>
</evidence>
<dbReference type="Pfam" id="PF01509">
    <property type="entry name" value="TruB_N"/>
    <property type="match status" value="1"/>
</dbReference>
<dbReference type="GO" id="GO:0031119">
    <property type="term" value="P:tRNA pseudouridine synthesis"/>
    <property type="evidence" value="ECO:0007669"/>
    <property type="project" value="UniProtKB-UniRule"/>
</dbReference>
<comment type="catalytic activity">
    <reaction evidence="1 5">
        <text>uridine(55) in tRNA = pseudouridine(55) in tRNA</text>
        <dbReference type="Rhea" id="RHEA:42532"/>
        <dbReference type="Rhea" id="RHEA-COMP:10101"/>
        <dbReference type="Rhea" id="RHEA-COMP:10102"/>
        <dbReference type="ChEBI" id="CHEBI:65314"/>
        <dbReference type="ChEBI" id="CHEBI:65315"/>
        <dbReference type="EC" id="5.4.99.25"/>
    </reaction>
</comment>
<sequence>MLGFLNLNKPPGFTSHDCVAHVRRLLQMKRVGHGGTLDPAATGVLPIALGKATRLLQFLPGNKAYQATIQLGITTTTDDLEGEVITSQPVSNLTLEQVATALKQFQGKIEQIPPRYSAIQVQGKRLYDLARAGENVEIPVRSVEIFQIEILNWYPGDFPQIEVVITCGAGTYIRAIARDLGRVLQTGGTLAKLIRTHSSGFEIADSLTFEQLEFQIQQHSFQPILPTRVLQHLHAVTLPIAIAQKWCQGQKVSYDATDELPLNSPLRIYHEGENFLGIGYLTIIDTETTLVPQIVF</sequence>
<proteinExistence type="inferred from homology"/>
<dbReference type="STRING" id="247279.NIES1031_00930"/>
<feature type="active site" description="Nucleophile" evidence="5">
    <location>
        <position position="38"/>
    </location>
</feature>
<keyword evidence="3 5" id="KW-0819">tRNA processing</keyword>
<dbReference type="Proteomes" id="UP000185984">
    <property type="component" value="Unassembled WGS sequence"/>
</dbReference>
<evidence type="ECO:0000313" key="8">
    <source>
        <dbReference type="EMBL" id="OKH29191.1"/>
    </source>
</evidence>
<dbReference type="CDD" id="cd02573">
    <property type="entry name" value="PseudoU_synth_EcTruB"/>
    <property type="match status" value="1"/>
</dbReference>
<comment type="caution">
    <text evidence="8">The sequence shown here is derived from an EMBL/GenBank/DDBJ whole genome shotgun (WGS) entry which is preliminary data.</text>
</comment>
<keyword evidence="4 5" id="KW-0413">Isomerase</keyword>
<comment type="similarity">
    <text evidence="2 5">Belongs to the pseudouridine synthase TruB family. Type 1 subfamily.</text>
</comment>
<feature type="domain" description="Pseudouridine synthase II N-terminal" evidence="6">
    <location>
        <begin position="23"/>
        <end position="173"/>
    </location>
</feature>
<keyword evidence="9" id="KW-1185">Reference proteome</keyword>
<dbReference type="HAMAP" id="MF_01080">
    <property type="entry name" value="TruB_bact"/>
    <property type="match status" value="1"/>
</dbReference>
<dbReference type="GO" id="GO:0003723">
    <property type="term" value="F:RNA binding"/>
    <property type="evidence" value="ECO:0007669"/>
    <property type="project" value="InterPro"/>
</dbReference>
<evidence type="ECO:0000256" key="4">
    <source>
        <dbReference type="ARBA" id="ARBA00023235"/>
    </source>
</evidence>
<dbReference type="PANTHER" id="PTHR13767:SF2">
    <property type="entry name" value="PSEUDOURIDYLATE SYNTHASE TRUB1"/>
    <property type="match status" value="1"/>
</dbReference>
<evidence type="ECO:0000259" key="6">
    <source>
        <dbReference type="Pfam" id="PF01509"/>
    </source>
</evidence>
<dbReference type="SUPFAM" id="SSF55120">
    <property type="entry name" value="Pseudouridine synthase"/>
    <property type="match status" value="1"/>
</dbReference>
<organism evidence="8 9">
    <name type="scientific">Chroogloeocystis siderophila 5.2 s.c.1</name>
    <dbReference type="NCBI Taxonomy" id="247279"/>
    <lineage>
        <taxon>Bacteria</taxon>
        <taxon>Bacillati</taxon>
        <taxon>Cyanobacteriota</taxon>
        <taxon>Cyanophyceae</taxon>
        <taxon>Oscillatoriophycideae</taxon>
        <taxon>Chroococcales</taxon>
        <taxon>Chroococcaceae</taxon>
        <taxon>Chroogloeocystis</taxon>
    </lineage>
</organism>
<dbReference type="InterPro" id="IPR014780">
    <property type="entry name" value="tRNA_psdUridine_synth_TruB"/>
</dbReference>
<dbReference type="Pfam" id="PF09157">
    <property type="entry name" value="TruB-C_2"/>
    <property type="match status" value="1"/>
</dbReference>
<evidence type="ECO:0000256" key="5">
    <source>
        <dbReference type="HAMAP-Rule" id="MF_01080"/>
    </source>
</evidence>
<feature type="domain" description="tRNA pseudouridine synthase II TruB subfamily 1 C-terminal" evidence="7">
    <location>
        <begin position="235"/>
        <end position="282"/>
    </location>
</feature>
<gene>
    <name evidence="5" type="primary">truB</name>
    <name evidence="8" type="ORF">NIES1031_00930</name>
</gene>
<dbReference type="NCBIfam" id="TIGR00431">
    <property type="entry name" value="TruB"/>
    <property type="match status" value="1"/>
</dbReference>
<evidence type="ECO:0000313" key="9">
    <source>
        <dbReference type="Proteomes" id="UP000185984"/>
    </source>
</evidence>
<dbReference type="EC" id="5.4.99.25" evidence="5"/>
<dbReference type="OrthoDB" id="9802309at2"/>
<evidence type="ECO:0000256" key="3">
    <source>
        <dbReference type="ARBA" id="ARBA00022694"/>
    </source>
</evidence>
<dbReference type="Gene3D" id="3.30.2350.10">
    <property type="entry name" value="Pseudouridine synthase"/>
    <property type="match status" value="1"/>
</dbReference>
<evidence type="ECO:0000259" key="7">
    <source>
        <dbReference type="Pfam" id="PF09157"/>
    </source>
</evidence>
<accession>A0A1U7HZY6</accession>
<dbReference type="InterPro" id="IPR002501">
    <property type="entry name" value="PsdUridine_synth_N"/>
</dbReference>
<comment type="function">
    <text evidence="5">Responsible for synthesis of pseudouridine from uracil-55 in the psi GC loop of transfer RNAs.</text>
</comment>